<organism evidence="1 2">
    <name type="scientific">Caerostris extrusa</name>
    <name type="common">Bark spider</name>
    <name type="synonym">Caerostris bankana</name>
    <dbReference type="NCBI Taxonomy" id="172846"/>
    <lineage>
        <taxon>Eukaryota</taxon>
        <taxon>Metazoa</taxon>
        <taxon>Ecdysozoa</taxon>
        <taxon>Arthropoda</taxon>
        <taxon>Chelicerata</taxon>
        <taxon>Arachnida</taxon>
        <taxon>Araneae</taxon>
        <taxon>Araneomorphae</taxon>
        <taxon>Entelegynae</taxon>
        <taxon>Araneoidea</taxon>
        <taxon>Araneidae</taxon>
        <taxon>Caerostris</taxon>
    </lineage>
</organism>
<evidence type="ECO:0000313" key="1">
    <source>
        <dbReference type="EMBL" id="GIX84566.1"/>
    </source>
</evidence>
<dbReference type="EMBL" id="BPLR01003438">
    <property type="protein sequence ID" value="GIX84566.1"/>
    <property type="molecule type" value="Genomic_DNA"/>
</dbReference>
<accession>A0AAV4NLF4</accession>
<dbReference type="AlphaFoldDB" id="A0AAV4NLF4"/>
<keyword evidence="2" id="KW-1185">Reference proteome</keyword>
<dbReference type="Proteomes" id="UP001054945">
    <property type="component" value="Unassembled WGS sequence"/>
</dbReference>
<gene>
    <name evidence="1" type="primary">AVEN_222168_1</name>
    <name evidence="1" type="ORF">CEXT_620941</name>
</gene>
<name>A0AAV4NLF4_CAEEX</name>
<protein>
    <submittedName>
        <fullName evidence="1">RNase H domain-containing protein</fullName>
    </submittedName>
</protein>
<reference evidence="1 2" key="1">
    <citation type="submission" date="2021-06" db="EMBL/GenBank/DDBJ databases">
        <title>Caerostris extrusa draft genome.</title>
        <authorList>
            <person name="Kono N."/>
            <person name="Arakawa K."/>
        </authorList>
    </citation>
    <scope>NUCLEOTIDE SEQUENCE [LARGE SCALE GENOMIC DNA]</scope>
</reference>
<comment type="caution">
    <text evidence="1">The sequence shown here is derived from an EMBL/GenBank/DDBJ whole genome shotgun (WGS) entry which is preliminary data.</text>
</comment>
<evidence type="ECO:0000313" key="2">
    <source>
        <dbReference type="Proteomes" id="UP001054945"/>
    </source>
</evidence>
<proteinExistence type="predicted"/>
<sequence length="208" mass="23744">MTQANKLAVMSGRNWGVNPKLTRLWYKTVAERRICYAASTWAENLNNKKIAQLSTIQRLFTLKITRAYRTTPSSALLILSGLLPLHLTVKKEAIITNVTRLGRNDKFGSTHFNTTDYDTQMSQWTEPPWSKPSTTLKNILHSNHGPFPNYLNRFCITENDPCLCGEPGTPDHYLFSCPLTDLNHEEEPPPALYHEWAIQAAKCKKTKR</sequence>